<dbReference type="Proteomes" id="UP000263724">
    <property type="component" value="Segment"/>
</dbReference>
<keyword evidence="2" id="KW-1185">Reference proteome</keyword>
<reference evidence="2" key="1">
    <citation type="submission" date="2018-07" db="EMBL/GenBank/DDBJ databases">
        <title>Complete Genome of Salmonella Siphophage Siskin.</title>
        <authorList>
            <person name="O'Leary C.J."/>
            <person name="Kongari R."/>
            <person name="Xie Y."/>
            <person name="Liu M."/>
        </authorList>
    </citation>
    <scope>NUCLEOTIDE SEQUENCE [LARGE SCALE GENOMIC DNA]</scope>
</reference>
<sequence length="731" mass="81223">MADEDVGISAAKLVGEALQWNGEKPKLTYLSRCVGEALAISALNMDAAKNFGEVLQWDGKLPSIFRASRLVGEVLAIQKMEIRASSMICEALVKEPQFMAAEMICEAIGQAATERPPLYADAVYEYVTQHDVVPPLSEVISPESLYTLWNYAIVQRPIDDPISYNIVKQAVTLSVLASPIVTISYDMVKSAWSFAVVAATLGDFPLPDEMWSKISTKQVWNLVLQSIDIPYVPTSGVFVRHESTLVVQAHPLPMYTTPASVKSNVVLAAQKRPVERLPRSMTRVAQELSQAVTALPIPMPRSNVFAAQTLSQAVIPADFVDPTVGVEHAAAVTSYAVCEYQVSLPISYTRAKSLTSYAVCEYQVSLPISYTRAKSLTPLVLQFSDNQRVIPLSTMRTKHVSSQFLVKSDLPPVLSRTRVKQVRGYAVRAEVYTPPINLLVWSRADAVRMSVVQQATDYPDPGIPTTSAIVSAATAYHVMKALDYEDPNDMWEASKVQIVPQFLEKVVKAQPLRLPISYAPLAQFVELVTRHQYMPPPGEVAESGIHVRQVMQPVAFRATYPDPTVPVSYLTVNQVLEHIAIPADYPDVHLPTSDAIVNQVLEHVAQIDDFPDPGTMFRPLIVSQIIQQAAQDASYPDWSTLHKPLAVQQVIQHVSMTAEYPDKDVPQSFAKVSQVLQHYADKANYPDKDAPQSTLRVRQVLEQVMMRDKSMYEMPQPPRKHRVQITCRFVY</sequence>
<protein>
    <submittedName>
        <fullName evidence="1">Uncharacterized protein</fullName>
    </submittedName>
</protein>
<dbReference type="EMBL" id="MH631453">
    <property type="protein sequence ID" value="AXY84893.1"/>
    <property type="molecule type" value="Genomic_DNA"/>
</dbReference>
<accession>A0A385IN69</accession>
<gene>
    <name evidence="1" type="ORF">CPT_Siskin_036</name>
</gene>
<evidence type="ECO:0000313" key="1">
    <source>
        <dbReference type="EMBL" id="AXY84893.1"/>
    </source>
</evidence>
<name>A0A385IN69_9CAUD</name>
<evidence type="ECO:0000313" key="2">
    <source>
        <dbReference type="Proteomes" id="UP000263724"/>
    </source>
</evidence>
<proteinExistence type="predicted"/>
<organism evidence="1 2">
    <name type="scientific">Salmonella phage Siskin</name>
    <dbReference type="NCBI Taxonomy" id="2316013"/>
    <lineage>
        <taxon>Viruses</taxon>
        <taxon>Duplodnaviria</taxon>
        <taxon>Heunggongvirae</taxon>
        <taxon>Uroviricota</taxon>
        <taxon>Caudoviricetes</taxon>
        <taxon>Casjensviridae</taxon>
        <taxon>Chivirus</taxon>
        <taxon>Chivirus siskin</taxon>
    </lineage>
</organism>